<dbReference type="AlphaFoldDB" id="A0A2M3ZM84"/>
<evidence type="ECO:0000256" key="2">
    <source>
        <dbReference type="ARBA" id="ARBA00007261"/>
    </source>
</evidence>
<evidence type="ECO:0000259" key="12">
    <source>
        <dbReference type="Pfam" id="PF05193"/>
    </source>
</evidence>
<dbReference type="Pfam" id="PF00675">
    <property type="entry name" value="Peptidase_M16"/>
    <property type="match status" value="1"/>
</dbReference>
<evidence type="ECO:0000259" key="11">
    <source>
        <dbReference type="Pfam" id="PF00675"/>
    </source>
</evidence>
<feature type="region of interest" description="Disordered" evidence="9">
    <location>
        <begin position="57"/>
        <end position="99"/>
    </location>
</feature>
<organism evidence="13">
    <name type="scientific">Anopheles braziliensis</name>
    <dbReference type="NCBI Taxonomy" id="58242"/>
    <lineage>
        <taxon>Eukaryota</taxon>
        <taxon>Metazoa</taxon>
        <taxon>Ecdysozoa</taxon>
        <taxon>Arthropoda</taxon>
        <taxon>Hexapoda</taxon>
        <taxon>Insecta</taxon>
        <taxon>Pterygota</taxon>
        <taxon>Neoptera</taxon>
        <taxon>Endopterygota</taxon>
        <taxon>Diptera</taxon>
        <taxon>Nematocera</taxon>
        <taxon>Culicoidea</taxon>
        <taxon>Culicidae</taxon>
        <taxon>Anophelinae</taxon>
        <taxon>Anopheles</taxon>
    </lineage>
</organism>
<evidence type="ECO:0000313" key="13">
    <source>
        <dbReference type="EMBL" id="MBW29641.1"/>
    </source>
</evidence>
<evidence type="ECO:0000256" key="6">
    <source>
        <dbReference type="ARBA" id="ARBA00022833"/>
    </source>
</evidence>
<evidence type="ECO:0000256" key="4">
    <source>
        <dbReference type="ARBA" id="ARBA00022723"/>
    </source>
</evidence>
<dbReference type="InterPro" id="IPR050626">
    <property type="entry name" value="Peptidase_M16"/>
</dbReference>
<dbReference type="PANTHER" id="PTHR43690">
    <property type="entry name" value="NARDILYSIN"/>
    <property type="match status" value="1"/>
</dbReference>
<dbReference type="PANTHER" id="PTHR43690:SF18">
    <property type="entry name" value="INSULIN-DEGRADING ENZYME-RELATED"/>
    <property type="match status" value="1"/>
</dbReference>
<evidence type="ECO:0000256" key="5">
    <source>
        <dbReference type="ARBA" id="ARBA00022801"/>
    </source>
</evidence>
<evidence type="ECO:0000256" key="9">
    <source>
        <dbReference type="SAM" id="MobiDB-lite"/>
    </source>
</evidence>
<accession>A0A2M3ZM84</accession>
<evidence type="ECO:0000256" key="10">
    <source>
        <dbReference type="SAM" id="SignalP"/>
    </source>
</evidence>
<reference evidence="13" key="1">
    <citation type="submission" date="2018-01" db="EMBL/GenBank/DDBJ databases">
        <title>An insight into the sialome of Amazonian anophelines.</title>
        <authorList>
            <person name="Ribeiro J.M."/>
            <person name="Scarpassa V."/>
            <person name="Calvo E."/>
        </authorList>
    </citation>
    <scope>NUCLEOTIDE SEQUENCE</scope>
    <source>
        <tissue evidence="13">Salivary glands</tissue>
    </source>
</reference>
<keyword evidence="7" id="KW-0482">Metalloprotease</keyword>
<dbReference type="InterPro" id="IPR011249">
    <property type="entry name" value="Metalloenz_LuxS/M16"/>
</dbReference>
<keyword evidence="3" id="KW-0645">Protease</keyword>
<dbReference type="SUPFAM" id="SSF63411">
    <property type="entry name" value="LuxS/MPP-like metallohydrolase"/>
    <property type="match status" value="1"/>
</dbReference>
<keyword evidence="10" id="KW-0732">Signal</keyword>
<sequence>MFVAVSLTLFARVASRNPRGPTLMTRKRPAVDVAGAILSSTASKMVSRDCSPTERVVVGTGGEGNGHATTNDGSGGTSGPDGQQRHPAVRYLPTPDKSFSDHKQYRSILLANGLHALLISDPTEKPITGNKGSRGSPGGSDGGGEGGAGGGTNNRTSNSISSATSSDAEESSQDGGGDGDTTDEDEEVVTDDDDGGANQSNAGESEEGEKLAAAALCVGVGSFSDPRNVQGLAHFLEHMIFMGSKKFPQENEYDSYISKCGGFDNAVTDLEETTFYFEIDDEHLEGALDRFASLFTEPLMLRDSICRERDAVESEFQTNKNRFSSRREQLLASLGRDDHPCSLFSWGNLETLKDNITDDELYKALHEFQQRHYSAHRMHFAVQARMSLDELEALTVRYFSAIPCNGLPAEDLTATYNERNAFRDEFYSKLFIVKPISDVSQLDITWCLPPSVKVLGKWKVSS</sequence>
<dbReference type="GO" id="GO:0004222">
    <property type="term" value="F:metalloendopeptidase activity"/>
    <property type="evidence" value="ECO:0007669"/>
    <property type="project" value="InterPro"/>
</dbReference>
<comment type="similarity">
    <text evidence="2 8">Belongs to the peptidase M16 family.</text>
</comment>
<evidence type="ECO:0000256" key="7">
    <source>
        <dbReference type="ARBA" id="ARBA00023049"/>
    </source>
</evidence>
<evidence type="ECO:0000256" key="3">
    <source>
        <dbReference type="ARBA" id="ARBA00022670"/>
    </source>
</evidence>
<feature type="domain" description="Peptidase M16 C-terminal" evidence="12">
    <location>
        <begin position="362"/>
        <end position="446"/>
    </location>
</feature>
<dbReference type="FunFam" id="3.30.830.10:FF:000012">
    <property type="entry name" value="Protease 3"/>
    <property type="match status" value="1"/>
</dbReference>
<protein>
    <submittedName>
        <fullName evidence="13">Putative metalloendopeptidase</fullName>
    </submittedName>
</protein>
<feature type="region of interest" description="Disordered" evidence="9">
    <location>
        <begin position="121"/>
        <end position="207"/>
    </location>
</feature>
<dbReference type="InterPro" id="IPR011765">
    <property type="entry name" value="Pept_M16_N"/>
</dbReference>
<name>A0A2M3ZM84_9DIPT</name>
<dbReference type="GO" id="GO:0046872">
    <property type="term" value="F:metal ion binding"/>
    <property type="evidence" value="ECO:0007669"/>
    <property type="project" value="UniProtKB-KW"/>
</dbReference>
<keyword evidence="5" id="KW-0378">Hydrolase</keyword>
<evidence type="ECO:0000256" key="8">
    <source>
        <dbReference type="RuleBase" id="RU004447"/>
    </source>
</evidence>
<keyword evidence="4" id="KW-0479">Metal-binding</keyword>
<dbReference type="InterPro" id="IPR007863">
    <property type="entry name" value="Peptidase_M16_C"/>
</dbReference>
<dbReference type="InterPro" id="IPR001431">
    <property type="entry name" value="Pept_M16_Zn_BS"/>
</dbReference>
<feature type="signal peptide" evidence="10">
    <location>
        <begin position="1"/>
        <end position="15"/>
    </location>
</feature>
<feature type="domain" description="Peptidase M16 N-terminal" evidence="11">
    <location>
        <begin position="204"/>
        <end position="333"/>
    </location>
</feature>
<comment type="cofactor">
    <cofactor evidence="1">
        <name>Zn(2+)</name>
        <dbReference type="ChEBI" id="CHEBI:29105"/>
    </cofactor>
</comment>
<feature type="compositionally biased region" description="Low complexity" evidence="9">
    <location>
        <begin position="153"/>
        <end position="166"/>
    </location>
</feature>
<dbReference type="Pfam" id="PF05193">
    <property type="entry name" value="Peptidase_M16_C"/>
    <property type="match status" value="1"/>
</dbReference>
<feature type="compositionally biased region" description="Acidic residues" evidence="9">
    <location>
        <begin position="180"/>
        <end position="195"/>
    </location>
</feature>
<evidence type="ECO:0000256" key="1">
    <source>
        <dbReference type="ARBA" id="ARBA00001947"/>
    </source>
</evidence>
<proteinExistence type="inferred from homology"/>
<dbReference type="EMBL" id="GGFM01008890">
    <property type="protein sequence ID" value="MBW29641.1"/>
    <property type="molecule type" value="Transcribed_RNA"/>
</dbReference>
<dbReference type="Gene3D" id="3.30.830.10">
    <property type="entry name" value="Metalloenzyme, LuxS/M16 peptidase-like"/>
    <property type="match status" value="1"/>
</dbReference>
<feature type="compositionally biased region" description="Gly residues" evidence="9">
    <location>
        <begin position="135"/>
        <end position="152"/>
    </location>
</feature>
<dbReference type="GO" id="GO:0006508">
    <property type="term" value="P:proteolysis"/>
    <property type="evidence" value="ECO:0007669"/>
    <property type="project" value="UniProtKB-KW"/>
</dbReference>
<keyword evidence="6" id="KW-0862">Zinc</keyword>
<feature type="chain" id="PRO_5014623619" evidence="10">
    <location>
        <begin position="16"/>
        <end position="462"/>
    </location>
</feature>
<dbReference type="PROSITE" id="PS00143">
    <property type="entry name" value="INSULINASE"/>
    <property type="match status" value="1"/>
</dbReference>